<accession>X1VJL4</accession>
<feature type="region of interest" description="Disordered" evidence="1">
    <location>
        <begin position="14"/>
        <end position="39"/>
    </location>
</feature>
<feature type="compositionally biased region" description="Basic and acidic residues" evidence="1">
    <location>
        <begin position="27"/>
        <end position="39"/>
    </location>
</feature>
<sequence>GYIYIALDLAGFRSGSMNEPLNLASGKKQEEKRKPENKK</sequence>
<gene>
    <name evidence="2" type="ORF">S12H4_43457</name>
</gene>
<dbReference type="AlphaFoldDB" id="X1VJL4"/>
<reference evidence="2" key="1">
    <citation type="journal article" date="2014" name="Front. Microbiol.">
        <title>High frequency of phylogenetically diverse reductive dehalogenase-homologous genes in deep subseafloor sedimentary metagenomes.</title>
        <authorList>
            <person name="Kawai M."/>
            <person name="Futagami T."/>
            <person name="Toyoda A."/>
            <person name="Takaki Y."/>
            <person name="Nishi S."/>
            <person name="Hori S."/>
            <person name="Arai W."/>
            <person name="Tsubouchi T."/>
            <person name="Morono Y."/>
            <person name="Uchiyama I."/>
            <person name="Ito T."/>
            <person name="Fujiyama A."/>
            <person name="Inagaki F."/>
            <person name="Takami H."/>
        </authorList>
    </citation>
    <scope>NUCLEOTIDE SEQUENCE</scope>
    <source>
        <strain evidence="2">Expedition CK06-06</strain>
    </source>
</reference>
<feature type="non-terminal residue" evidence="2">
    <location>
        <position position="1"/>
    </location>
</feature>
<comment type="caution">
    <text evidence="2">The sequence shown here is derived from an EMBL/GenBank/DDBJ whole genome shotgun (WGS) entry which is preliminary data.</text>
</comment>
<name>X1VJL4_9ZZZZ</name>
<proteinExistence type="predicted"/>
<protein>
    <submittedName>
        <fullName evidence="2">Uncharacterized protein</fullName>
    </submittedName>
</protein>
<evidence type="ECO:0000256" key="1">
    <source>
        <dbReference type="SAM" id="MobiDB-lite"/>
    </source>
</evidence>
<dbReference type="EMBL" id="BARW01026672">
    <property type="protein sequence ID" value="GAJ08035.1"/>
    <property type="molecule type" value="Genomic_DNA"/>
</dbReference>
<evidence type="ECO:0000313" key="2">
    <source>
        <dbReference type="EMBL" id="GAJ08035.1"/>
    </source>
</evidence>
<organism evidence="2">
    <name type="scientific">marine sediment metagenome</name>
    <dbReference type="NCBI Taxonomy" id="412755"/>
    <lineage>
        <taxon>unclassified sequences</taxon>
        <taxon>metagenomes</taxon>
        <taxon>ecological metagenomes</taxon>
    </lineage>
</organism>